<organism evidence="1 2">
    <name type="scientific">Azospirillum brasilense</name>
    <dbReference type="NCBI Taxonomy" id="192"/>
    <lineage>
        <taxon>Bacteria</taxon>
        <taxon>Pseudomonadati</taxon>
        <taxon>Pseudomonadota</taxon>
        <taxon>Alphaproteobacteria</taxon>
        <taxon>Rhodospirillales</taxon>
        <taxon>Azospirillaceae</taxon>
        <taxon>Azospirillum</taxon>
    </lineage>
</organism>
<reference evidence="1 2" key="1">
    <citation type="submission" date="2018-09" db="EMBL/GenBank/DDBJ databases">
        <title>Whole genome based analysis of evolution and adaptive divergence in Indian and Brazilian strains of Azospirillum brasilense.</title>
        <authorList>
            <person name="Singh C."/>
            <person name="Tripathi A.K."/>
        </authorList>
    </citation>
    <scope>NUCLEOTIDE SEQUENCE [LARGE SCALE GENOMIC DNA]</scope>
    <source>
        <strain evidence="1 2">MTCC4036</strain>
        <plasmid evidence="1 2">p2</plasmid>
    </source>
</reference>
<dbReference type="Proteomes" id="UP000298596">
    <property type="component" value="Plasmid p2"/>
</dbReference>
<proteinExistence type="predicted"/>
<gene>
    <name evidence="1" type="ORF">D3867_28835</name>
</gene>
<evidence type="ECO:0000313" key="1">
    <source>
        <dbReference type="EMBL" id="QCO05877.1"/>
    </source>
</evidence>
<geneLocation type="plasmid" evidence="1">
    <name>p2</name>
</geneLocation>
<keyword evidence="1" id="KW-0614">Plasmid</keyword>
<protein>
    <submittedName>
        <fullName evidence="1">Uncharacterized protein</fullName>
    </submittedName>
</protein>
<dbReference type="EMBL" id="CP032332">
    <property type="protein sequence ID" value="QCO05877.1"/>
    <property type="molecule type" value="Genomic_DNA"/>
</dbReference>
<evidence type="ECO:0000313" key="2">
    <source>
        <dbReference type="Proteomes" id="UP000298596"/>
    </source>
</evidence>
<sequence>MSGVTNNRFFGARSWRQARLVLLHPKFFQGFNDFRLRRPFDYRMLDEWPTLDQHRYENGRELAAECRLAGYSVMWIERTRVPRSLKSVVVERALARRSTN</sequence>
<dbReference type="AlphaFoldDB" id="A0A4D8Q5M3"/>
<name>A0A4D8Q5M3_AZOBR</name>
<accession>A0A4D8Q5M3</accession>